<name>A0AA38H8Q5_9TREE</name>
<feature type="compositionally biased region" description="Polar residues" evidence="1">
    <location>
        <begin position="52"/>
        <end position="66"/>
    </location>
</feature>
<evidence type="ECO:0000313" key="3">
    <source>
        <dbReference type="EMBL" id="KAI9636542.1"/>
    </source>
</evidence>
<organism evidence="3 4">
    <name type="scientific">Dioszegia hungarica</name>
    <dbReference type="NCBI Taxonomy" id="4972"/>
    <lineage>
        <taxon>Eukaryota</taxon>
        <taxon>Fungi</taxon>
        <taxon>Dikarya</taxon>
        <taxon>Basidiomycota</taxon>
        <taxon>Agaricomycotina</taxon>
        <taxon>Tremellomycetes</taxon>
        <taxon>Tremellales</taxon>
        <taxon>Bulleribasidiaceae</taxon>
        <taxon>Dioszegia</taxon>
    </lineage>
</organism>
<dbReference type="Proteomes" id="UP001164286">
    <property type="component" value="Unassembled WGS sequence"/>
</dbReference>
<evidence type="ECO:0000256" key="2">
    <source>
        <dbReference type="SAM" id="Phobius"/>
    </source>
</evidence>
<dbReference type="EMBL" id="JAKWFO010000005">
    <property type="protein sequence ID" value="KAI9636542.1"/>
    <property type="molecule type" value="Genomic_DNA"/>
</dbReference>
<dbReference type="RefSeq" id="XP_052946319.1">
    <property type="nucleotide sequence ID" value="XM_053093310.1"/>
</dbReference>
<keyword evidence="4" id="KW-1185">Reference proteome</keyword>
<feature type="transmembrane region" description="Helical" evidence="2">
    <location>
        <begin position="23"/>
        <end position="44"/>
    </location>
</feature>
<feature type="region of interest" description="Disordered" evidence="1">
    <location>
        <begin position="113"/>
        <end position="243"/>
    </location>
</feature>
<keyword evidence="2" id="KW-1133">Transmembrane helix</keyword>
<proteinExistence type="predicted"/>
<evidence type="ECO:0000256" key="1">
    <source>
        <dbReference type="SAM" id="MobiDB-lite"/>
    </source>
</evidence>
<protein>
    <submittedName>
        <fullName evidence="3">Uncharacterized protein</fullName>
    </submittedName>
</protein>
<accession>A0AA38H8Q5</accession>
<gene>
    <name evidence="3" type="ORF">MKK02DRAFT_45246</name>
</gene>
<feature type="region of interest" description="Disordered" evidence="1">
    <location>
        <begin position="51"/>
        <end position="98"/>
    </location>
</feature>
<reference evidence="3" key="1">
    <citation type="journal article" date="2022" name="G3 (Bethesda)">
        <title>High quality genome of the basidiomycete yeast Dioszegia hungarica PDD-24b-2 isolated from cloud water.</title>
        <authorList>
            <person name="Jarrige D."/>
            <person name="Haridas S."/>
            <person name="Bleykasten-Grosshans C."/>
            <person name="Joly M."/>
            <person name="Nadalig T."/>
            <person name="Sancelme M."/>
            <person name="Vuilleumier S."/>
            <person name="Grigoriev I.V."/>
            <person name="Amato P."/>
            <person name="Bringel F."/>
        </authorList>
    </citation>
    <scope>NUCLEOTIDE SEQUENCE</scope>
    <source>
        <strain evidence="3">PDD-24b-2</strain>
    </source>
</reference>
<dbReference type="AlphaFoldDB" id="A0AA38H8Q5"/>
<comment type="caution">
    <text evidence="3">The sequence shown here is derived from an EMBL/GenBank/DDBJ whole genome shotgun (WGS) entry which is preliminary data.</text>
</comment>
<keyword evidence="2" id="KW-0472">Membrane</keyword>
<feature type="compositionally biased region" description="Low complexity" evidence="1">
    <location>
        <begin position="113"/>
        <end position="140"/>
    </location>
</feature>
<evidence type="ECO:0000313" key="4">
    <source>
        <dbReference type="Proteomes" id="UP001164286"/>
    </source>
</evidence>
<keyword evidence="2" id="KW-0812">Transmembrane</keyword>
<dbReference type="GeneID" id="77732515"/>
<sequence length="243" mass="25792">MAIFRPSTWGNNNSEDGLDSRTIGIIVAVVSVSILSAMVLCVCVRRRRRVKSSNNTHAPSLPTHMSQLPPPPPAYIRPSASADLPPYRPRQDRIEQSGPHAAWAIPSFAPVQPRLQRSTSPPSSSALPSAATGAASSSISPPAPRRSIFRRPVPPLYTSEDLATSSTTGEAGAVPQVTPYEHRRGQNPFGERGVDGRHPGVEGSVRGAEGGTVQRSVSTAKAVRVADEVPEDAPPGYAEASRR</sequence>